<keyword evidence="2" id="KW-1185">Reference proteome</keyword>
<dbReference type="OMA" id="QHIELTE"/>
<feature type="non-terminal residue" evidence="1">
    <location>
        <position position="1320"/>
    </location>
</feature>
<dbReference type="eggNOG" id="ENOG502R2GW">
    <property type="taxonomic scope" value="Eukaryota"/>
</dbReference>
<evidence type="ECO:0000313" key="1">
    <source>
        <dbReference type="EMBL" id="EGR28118.1"/>
    </source>
</evidence>
<dbReference type="RefSeq" id="XP_004027463.1">
    <property type="nucleotide sequence ID" value="XM_004027414.1"/>
</dbReference>
<dbReference type="InParanoid" id="G0R342"/>
<gene>
    <name evidence="1" type="ORF">IMG5_183040</name>
</gene>
<reference evidence="1 2" key="1">
    <citation type="submission" date="2011-07" db="EMBL/GenBank/DDBJ databases">
        <authorList>
            <person name="Coyne R."/>
            <person name="Brami D."/>
            <person name="Johnson J."/>
            <person name="Hostetler J."/>
            <person name="Hannick L."/>
            <person name="Clark T."/>
            <person name="Cassidy-Hanley D."/>
            <person name="Inman J."/>
        </authorList>
    </citation>
    <scope>NUCLEOTIDE SEQUENCE [LARGE SCALE GENOMIC DNA]</scope>
    <source>
        <strain evidence="1 2">G5</strain>
    </source>
</reference>
<name>G0R342_ICHMU</name>
<protein>
    <submittedName>
        <fullName evidence="1">Uncharacterized protein</fullName>
    </submittedName>
</protein>
<dbReference type="EMBL" id="GL984291">
    <property type="protein sequence ID" value="EGR28118.1"/>
    <property type="molecule type" value="Genomic_DNA"/>
</dbReference>
<organism evidence="1 2">
    <name type="scientific">Ichthyophthirius multifiliis</name>
    <name type="common">White spot disease agent</name>
    <name type="synonym">Ich</name>
    <dbReference type="NCBI Taxonomy" id="5932"/>
    <lineage>
        <taxon>Eukaryota</taxon>
        <taxon>Sar</taxon>
        <taxon>Alveolata</taxon>
        <taxon>Ciliophora</taxon>
        <taxon>Intramacronucleata</taxon>
        <taxon>Oligohymenophorea</taxon>
        <taxon>Hymenostomatida</taxon>
        <taxon>Ophryoglenina</taxon>
        <taxon>Ichthyophthirius</taxon>
    </lineage>
</organism>
<sequence>MEFSQSLNGFLKNSDGHLDYDIHIIKKIPDSFLIIIAEGRFYDSEPDIYINTESKVSKTQQHLDKSQYVCKSYGFAFCYIHANDIKEDQTFYITIKCSSNNCSFKLTALYEEEINVIQLRLNNTKYAIFQDTEKLNIDNPNLILNKLVKLSINKEDINEEIEHIFIEFELINPQESKNTFDVFMNYSDTVPSRDSYNAIGLNWGSGAGMGVIFQSKQMFDIVSPSVYTAMIEAHEGAIIAIRAFGWGKVRKIDVFENVSGFTMIGTKEMKYQLQISKEIEKNVPFFLQNNLVISLIPFSGDPDLFVDYRPFDKVQEYEWKSELEMDDKLVISADQLKQMKAFGKDLYISVQSKSDSSLFTLKSFFPQGRLKIGFDYPEKGKLLPDEIIEYKLAIYGSSVSNFTITINADMGKPILLLKKCSVDNKGTCKISKTEDQIIQAKFEKDVLKYIYENDPTQCGNTKFGDSLHVCNYVIAVFNNDKIQIGYTLLVSSSAQHTVLKEDQVIHEGIELGKINYYKIYVGDNQELEEMSFQISDVKGQVSLFASCLISKPSINNNQKKSFWNYLVVYKSECDFQVAKYIYLGVQGDANFSSYSLLAKGIKQYQVLNYKLLENQSQTINFDKDKYQEIHFQFQVNKKNNDDQSQNENLDFISVQVILEPIVGSFDIQVGDNIYYTHQYMSSSNQINFQIKYWQFENEQKTMYGIVRPKENKSQQNLQFTLSFVTSNLVHSNLKMGQQQQLQLKKGEQYYKIAVKSYNSVVIQKILVGDIELENGVKVFASCDQKITQPHKIEEGVVQLQNYIPTTIDGQKLQKNCPNLNQNKILDSCFIFLTVISNKENSILIQSDDQDLQHQFIFSDIPNIILFNFQQHKYLYYPELYSRKFNLFKSSTFYGDSVEICAKIVYNQIPKQEWDYPQGCDEGEYDIKFKTQKDENYFYEIIDSQISCQFDKRECGLAIYLVDNTSNIQSSNSDKIDQISLTLQQSKTRINIGDKIKDVLPTKGARFYSIDIFNEDIESFTVQGTEYLVNTLEIDIYCENQLIKSSSNVQSLELTIDHKVLKEFKIDKIQTQYIIEVKSLNIQKDIIYQISYSQKEKGKIKIKNIQAGNITKIQLNSEEDYQYFQYINKIKGKPFKIVMQNLTQGKTKLKIQKYNDKIQQSELKLPLKDTFISTTQDVIEVDTQDNDYQCISYCYYLLEFQALEHSGSLLTVQIEETNSQNEMHLLENIVQKNKLYFNDVTMHTFNVQQLSAVHLQIEYGELEVSIFYYDENLTVHQIQYKNKLKGQQSYNYTLQPLQNTNQLYYIEIKSLEVFILNNILY</sequence>
<evidence type="ECO:0000313" key="2">
    <source>
        <dbReference type="Proteomes" id="UP000008983"/>
    </source>
</evidence>
<dbReference type="OrthoDB" id="290266at2759"/>
<proteinExistence type="predicted"/>
<dbReference type="Proteomes" id="UP000008983">
    <property type="component" value="Unassembled WGS sequence"/>
</dbReference>
<dbReference type="GeneID" id="14904197"/>
<accession>G0R342</accession>